<dbReference type="Gene3D" id="3.30.450.40">
    <property type="match status" value="1"/>
</dbReference>
<feature type="transmembrane region" description="Helical" evidence="7">
    <location>
        <begin position="250"/>
        <end position="272"/>
    </location>
</feature>
<dbReference type="PROSITE" id="PS00675">
    <property type="entry name" value="SIGMA54_INTERACT_1"/>
    <property type="match status" value="1"/>
</dbReference>
<keyword evidence="6" id="KW-0804">Transcription</keyword>
<evidence type="ECO:0000256" key="5">
    <source>
        <dbReference type="ARBA" id="ARBA00023159"/>
    </source>
</evidence>
<feature type="transmembrane region" description="Helical" evidence="7">
    <location>
        <begin position="435"/>
        <end position="455"/>
    </location>
</feature>
<organism evidence="9">
    <name type="scientific">hydrothermal vent metagenome</name>
    <dbReference type="NCBI Taxonomy" id="652676"/>
    <lineage>
        <taxon>unclassified sequences</taxon>
        <taxon>metagenomes</taxon>
        <taxon>ecological metagenomes</taxon>
    </lineage>
</organism>
<dbReference type="PANTHER" id="PTHR32071">
    <property type="entry name" value="TRANSCRIPTIONAL REGULATORY PROTEIN"/>
    <property type="match status" value="1"/>
</dbReference>
<dbReference type="SUPFAM" id="SSF52540">
    <property type="entry name" value="P-loop containing nucleoside triphosphate hydrolases"/>
    <property type="match status" value="1"/>
</dbReference>
<evidence type="ECO:0000256" key="4">
    <source>
        <dbReference type="ARBA" id="ARBA00023125"/>
    </source>
</evidence>
<dbReference type="Pfam" id="PF25601">
    <property type="entry name" value="AAA_lid_14"/>
    <property type="match status" value="1"/>
</dbReference>
<feature type="transmembrane region" description="Helical" evidence="7">
    <location>
        <begin position="302"/>
        <end position="324"/>
    </location>
</feature>
<dbReference type="Gene3D" id="1.10.10.60">
    <property type="entry name" value="Homeodomain-like"/>
    <property type="match status" value="1"/>
</dbReference>
<reference evidence="9" key="1">
    <citation type="submission" date="2018-06" db="EMBL/GenBank/DDBJ databases">
        <authorList>
            <person name="Zhirakovskaya E."/>
        </authorList>
    </citation>
    <scope>NUCLEOTIDE SEQUENCE</scope>
</reference>
<dbReference type="SMART" id="SM00382">
    <property type="entry name" value="AAA"/>
    <property type="match status" value="1"/>
</dbReference>
<feature type="transmembrane region" description="Helical" evidence="7">
    <location>
        <begin position="7"/>
        <end position="29"/>
    </location>
</feature>
<keyword evidence="3" id="KW-0805">Transcription regulation</keyword>
<keyword evidence="7" id="KW-1133">Transmembrane helix</keyword>
<dbReference type="FunFam" id="1.10.8.60:FF:000014">
    <property type="entry name" value="DNA-binding transcriptional regulator NtrC"/>
    <property type="match status" value="1"/>
</dbReference>
<dbReference type="GO" id="GO:0006355">
    <property type="term" value="P:regulation of DNA-templated transcription"/>
    <property type="evidence" value="ECO:0007669"/>
    <property type="project" value="InterPro"/>
</dbReference>
<protein>
    <submittedName>
        <fullName evidence="9">Response regulator of zinc sigma-54-dependent two-component system</fullName>
    </submittedName>
</protein>
<dbReference type="SUPFAM" id="SSF46689">
    <property type="entry name" value="Homeodomain-like"/>
    <property type="match status" value="1"/>
</dbReference>
<keyword evidence="1" id="KW-0547">Nucleotide-binding</keyword>
<proteinExistence type="predicted"/>
<dbReference type="GO" id="GO:0005524">
    <property type="term" value="F:ATP binding"/>
    <property type="evidence" value="ECO:0007669"/>
    <property type="project" value="UniProtKB-KW"/>
</dbReference>
<dbReference type="GO" id="GO:0043565">
    <property type="term" value="F:sequence-specific DNA binding"/>
    <property type="evidence" value="ECO:0007669"/>
    <property type="project" value="InterPro"/>
</dbReference>
<dbReference type="SUPFAM" id="SSF55781">
    <property type="entry name" value="GAF domain-like"/>
    <property type="match status" value="1"/>
</dbReference>
<feature type="transmembrane region" description="Helical" evidence="7">
    <location>
        <begin position="336"/>
        <end position="357"/>
    </location>
</feature>
<evidence type="ECO:0000313" key="9">
    <source>
        <dbReference type="EMBL" id="VAX37512.1"/>
    </source>
</evidence>
<feature type="transmembrane region" description="Helical" evidence="7">
    <location>
        <begin position="186"/>
        <end position="209"/>
    </location>
</feature>
<feature type="transmembrane region" description="Helical" evidence="7">
    <location>
        <begin position="369"/>
        <end position="391"/>
    </location>
</feature>
<feature type="transmembrane region" description="Helical" evidence="7">
    <location>
        <begin position="153"/>
        <end position="179"/>
    </location>
</feature>
<dbReference type="InterPro" id="IPR027417">
    <property type="entry name" value="P-loop_NTPase"/>
</dbReference>
<feature type="transmembrane region" description="Helical" evidence="7">
    <location>
        <begin position="403"/>
        <end position="429"/>
    </location>
</feature>
<dbReference type="AlphaFoldDB" id="A0A3B1D9S8"/>
<evidence type="ECO:0000256" key="3">
    <source>
        <dbReference type="ARBA" id="ARBA00023015"/>
    </source>
</evidence>
<keyword evidence="7" id="KW-0812">Transmembrane</keyword>
<name>A0A3B1D9S8_9ZZZZ</name>
<dbReference type="InterPro" id="IPR058031">
    <property type="entry name" value="AAA_lid_NorR"/>
</dbReference>
<dbReference type="PRINTS" id="PR01590">
    <property type="entry name" value="HTHFIS"/>
</dbReference>
<dbReference type="InterPro" id="IPR025662">
    <property type="entry name" value="Sigma_54_int_dom_ATP-bd_1"/>
</dbReference>
<sequence>MNSKTRWLLLSLGGGATLYAIAVLIFVAASPDLHLRCLISSKHSKGDSVPIYTLDNLESEIPVIQSGDQVQQLGNQKVQSFLDVMRGVSAIHGADIPPGGLLDEGESPGDQSSDLLPWLVEEQNGSRWVKVLFSKKGTGQTQTTWLKVKTVTFWQLAMSLFWFLLELAILTVSAMAFWYRPFDRTVRLFFVMCFLTMGAFIGGYDWWLLSRSPLFSAPFALCAIFLPAATLHFFLVYPRPGSSLQQAPRTVLTLLYFIPIVASLAILTYFGWASWYLRSVTSVELQHVSIAVLRWLSFGIRVYMGIAALYFGLTVGTLILRFVTTDNPVERNQMRWILWAGLFACLPICYALYLAQFDRAAFISGKARIPMFLASLSFLLAYAVGIVRYKLILVDQIISKGISYYAATLGTLFVFSGLIASLSLVGQFYDFKLSLFQMVAIGFISVISIILLMSFRDVIQQAIDQRFFREKYQLDRALQRMNRAVGHLIQTETLSSMMLSSCRDVLLVDRAAFYSRDENGATFQLVAAEGVNRDELPLHFPADPVLLEELNSGVTLQRNAKEQKEEMTPVQGVLHLLGAKLIHQLPSGDTTSVIVLGEKSDSHSFTAEDLTFLNALGQITTVALQSTTAHQNLSQMSDELTLKNEKISDLHRQITLLQTELSIQQEGNITENTTTKTETADNFQRDLIRGNSPTMQSVLDTVRKVAASESTVMIRGESGTGKELLARVIHQNSSRRDRPMVTVNCASLAPSLLESELFGHTKGAFTGAHKDKQGRFEAANGGTLFLDEIGDVSVETQIKLLRVLQERCFEPVGGTRTVNVDVRLITATNRNLEQLIEEGKFREDFFYRLNVIGVELPPLRERREDMMELAIAFLKKSAHKNSKQITHIAGDAFSALEQHHWPGNVRELENAIERAVVLTENNAITLDDLPAELRQKNKTTPKTTVLSVPLSLQKTNTKPLQQPPLQNQFAERESSKIDPNRLDERTLLKEALQQSSGNKAQAARLLGMPRSTYYSKLKKHGISGSGK</sequence>
<dbReference type="InterPro" id="IPR002078">
    <property type="entry name" value="Sigma_54_int"/>
</dbReference>
<keyword evidence="4" id="KW-0238">DNA-binding</keyword>
<dbReference type="PANTHER" id="PTHR32071:SF81">
    <property type="entry name" value="PROPIONATE CATABOLISM OPERON REGULATORY PROTEIN"/>
    <property type="match status" value="1"/>
</dbReference>
<dbReference type="PROSITE" id="PS00676">
    <property type="entry name" value="SIGMA54_INTERACT_2"/>
    <property type="match status" value="1"/>
</dbReference>
<dbReference type="InterPro" id="IPR003593">
    <property type="entry name" value="AAA+_ATPase"/>
</dbReference>
<dbReference type="CDD" id="cd00009">
    <property type="entry name" value="AAA"/>
    <property type="match status" value="1"/>
</dbReference>
<evidence type="ECO:0000256" key="1">
    <source>
        <dbReference type="ARBA" id="ARBA00022741"/>
    </source>
</evidence>
<accession>A0A3B1D9S8</accession>
<dbReference type="InterPro" id="IPR009057">
    <property type="entry name" value="Homeodomain-like_sf"/>
</dbReference>
<dbReference type="Pfam" id="PF02954">
    <property type="entry name" value="HTH_8"/>
    <property type="match status" value="1"/>
</dbReference>
<dbReference type="EMBL" id="UOGL01000126">
    <property type="protein sequence ID" value="VAX37512.1"/>
    <property type="molecule type" value="Genomic_DNA"/>
</dbReference>
<feature type="transmembrane region" description="Helical" evidence="7">
    <location>
        <begin position="215"/>
        <end position="238"/>
    </location>
</feature>
<dbReference type="PROSITE" id="PS50045">
    <property type="entry name" value="SIGMA54_INTERACT_4"/>
    <property type="match status" value="1"/>
</dbReference>
<keyword evidence="7" id="KW-0472">Membrane</keyword>
<evidence type="ECO:0000256" key="7">
    <source>
        <dbReference type="SAM" id="Phobius"/>
    </source>
</evidence>
<evidence type="ECO:0000259" key="8">
    <source>
        <dbReference type="PROSITE" id="PS50045"/>
    </source>
</evidence>
<dbReference type="CDD" id="cd06174">
    <property type="entry name" value="MFS"/>
    <property type="match status" value="1"/>
</dbReference>
<dbReference type="Gene3D" id="1.10.8.60">
    <property type="match status" value="1"/>
</dbReference>
<keyword evidence="5" id="KW-0010">Activator</keyword>
<dbReference type="InterPro" id="IPR002197">
    <property type="entry name" value="HTH_Fis"/>
</dbReference>
<keyword evidence="2" id="KW-0067">ATP-binding</keyword>
<evidence type="ECO:0000256" key="2">
    <source>
        <dbReference type="ARBA" id="ARBA00022840"/>
    </source>
</evidence>
<dbReference type="Gene3D" id="3.40.50.300">
    <property type="entry name" value="P-loop containing nucleotide triphosphate hydrolases"/>
    <property type="match status" value="1"/>
</dbReference>
<dbReference type="PROSITE" id="PS00688">
    <property type="entry name" value="SIGMA54_INTERACT_3"/>
    <property type="match status" value="1"/>
</dbReference>
<dbReference type="InterPro" id="IPR025943">
    <property type="entry name" value="Sigma_54_int_dom_ATP-bd_2"/>
</dbReference>
<dbReference type="FunFam" id="3.40.50.300:FF:000006">
    <property type="entry name" value="DNA-binding transcriptional regulator NtrC"/>
    <property type="match status" value="1"/>
</dbReference>
<gene>
    <name evidence="9" type="ORF">MNBD_PLANCTO02-494</name>
</gene>
<dbReference type="InterPro" id="IPR029016">
    <property type="entry name" value="GAF-like_dom_sf"/>
</dbReference>
<dbReference type="Pfam" id="PF00158">
    <property type="entry name" value="Sigma54_activat"/>
    <property type="match status" value="1"/>
</dbReference>
<dbReference type="InterPro" id="IPR025944">
    <property type="entry name" value="Sigma_54_int_dom_CS"/>
</dbReference>
<evidence type="ECO:0000256" key="6">
    <source>
        <dbReference type="ARBA" id="ARBA00023163"/>
    </source>
</evidence>
<feature type="domain" description="Sigma-54 factor interaction" evidence="8">
    <location>
        <begin position="688"/>
        <end position="917"/>
    </location>
</feature>